<dbReference type="InterPro" id="IPR043144">
    <property type="entry name" value="Mal/L-sulf/L-lact_DH-like_ah"/>
</dbReference>
<dbReference type="PANTHER" id="PTHR11091:SF0">
    <property type="entry name" value="MALATE DEHYDROGENASE"/>
    <property type="match status" value="1"/>
</dbReference>
<dbReference type="Gene3D" id="1.10.1530.10">
    <property type="match status" value="1"/>
</dbReference>
<dbReference type="SUPFAM" id="SSF89733">
    <property type="entry name" value="L-sulfolactate dehydrogenase-like"/>
    <property type="match status" value="1"/>
</dbReference>
<sequence>MSTSTSNSLLVPATDLERFAVDCLVAAGASRERAEMTAQVLTRTETFGIHSHGLKNLGGYIEKARRGALDLDAEPVALVDGPAFALLDGRNGLGMVSGVTAVRTAIEKARVFGVAIVVVRRSTHYGAAGMYALMAAEAGMIGITASNVDPNMTVPGARGKVIGNNPLAYALPAGETHRPVMFDVALSAVASLKVVKARDEGSSVPEGWIVDGSGRPTTDPSRYPDEGAMMPMAAHKGYGLALLVDALTGVLADAPTSDQVPSWLFDMDRPNDVSHVFVVVDPALLGGAAPYADRVDGFLDRLHGVPLADGSDEVLHPGQLEWRHHDRAVSDGVPLPDDVRASLEALAAAVGVPAPWEGRAD</sequence>
<dbReference type="PANTHER" id="PTHR11091">
    <property type="entry name" value="OXIDOREDUCTASE-RELATED"/>
    <property type="match status" value="1"/>
</dbReference>
<dbReference type="Proteomes" id="UP000296469">
    <property type="component" value="Chromosome"/>
</dbReference>
<dbReference type="GO" id="GO:0016491">
    <property type="term" value="F:oxidoreductase activity"/>
    <property type="evidence" value="ECO:0007669"/>
    <property type="project" value="UniProtKB-KW"/>
</dbReference>
<dbReference type="Pfam" id="PF02615">
    <property type="entry name" value="Ldh_2"/>
    <property type="match status" value="1"/>
</dbReference>
<reference evidence="3 4" key="1">
    <citation type="submission" date="2019-04" db="EMBL/GenBank/DDBJ databases">
        <title>Isolation and identification of Cellulomonas shaoxiangyii sp. Nov. isolated from feces of the Tibetan antelopes (Pantholops hodgsonii) in the Qinghai-Tibet plateau of China.</title>
        <authorList>
            <person name="Tian Z."/>
        </authorList>
    </citation>
    <scope>NUCLEOTIDE SEQUENCE [LARGE SCALE GENOMIC DNA]</scope>
    <source>
        <strain evidence="3 4">Z28</strain>
    </source>
</reference>
<dbReference type="EMBL" id="CP039291">
    <property type="protein sequence ID" value="QCB94019.1"/>
    <property type="molecule type" value="Genomic_DNA"/>
</dbReference>
<gene>
    <name evidence="3" type="ORF">E5225_11030</name>
</gene>
<dbReference type="AlphaFoldDB" id="A0A4P7SIF6"/>
<comment type="similarity">
    <text evidence="1">Belongs to the LDH2/MDH2 oxidoreductase family.</text>
</comment>
<dbReference type="OrthoDB" id="924592at2"/>
<dbReference type="InterPro" id="IPR043143">
    <property type="entry name" value="Mal/L-sulf/L-lact_DH-like_NADP"/>
</dbReference>
<protein>
    <submittedName>
        <fullName evidence="3">Ldh family oxidoreductase</fullName>
    </submittedName>
</protein>
<dbReference type="Gene3D" id="3.30.1370.60">
    <property type="entry name" value="Hypothetical oxidoreductase yiak, domain 2"/>
    <property type="match status" value="1"/>
</dbReference>
<dbReference type="InterPro" id="IPR036111">
    <property type="entry name" value="Mal/L-sulfo/L-lacto_DH-like_sf"/>
</dbReference>
<evidence type="ECO:0000313" key="3">
    <source>
        <dbReference type="EMBL" id="QCB94019.1"/>
    </source>
</evidence>
<keyword evidence="4" id="KW-1185">Reference proteome</keyword>
<proteinExistence type="inferred from homology"/>
<evidence type="ECO:0000256" key="2">
    <source>
        <dbReference type="ARBA" id="ARBA00023002"/>
    </source>
</evidence>
<evidence type="ECO:0000313" key="4">
    <source>
        <dbReference type="Proteomes" id="UP000296469"/>
    </source>
</evidence>
<evidence type="ECO:0000256" key="1">
    <source>
        <dbReference type="ARBA" id="ARBA00006056"/>
    </source>
</evidence>
<keyword evidence="2" id="KW-0560">Oxidoreductase</keyword>
<dbReference type="RefSeq" id="WP_135972718.1">
    <property type="nucleotide sequence ID" value="NZ_CP039291.1"/>
</dbReference>
<dbReference type="KEGG" id="celz:E5225_11030"/>
<organism evidence="3 4">
    <name type="scientific">Cellulomonas shaoxiangyii</name>
    <dbReference type="NCBI Taxonomy" id="2566013"/>
    <lineage>
        <taxon>Bacteria</taxon>
        <taxon>Bacillati</taxon>
        <taxon>Actinomycetota</taxon>
        <taxon>Actinomycetes</taxon>
        <taxon>Micrococcales</taxon>
        <taxon>Cellulomonadaceae</taxon>
        <taxon>Cellulomonas</taxon>
    </lineage>
</organism>
<dbReference type="InterPro" id="IPR003767">
    <property type="entry name" value="Malate/L-lactate_DH-like"/>
</dbReference>
<accession>A0A4P7SIF6</accession>
<name>A0A4P7SIF6_9CELL</name>